<feature type="domain" description="MnmC-like methyltransferase" evidence="1">
    <location>
        <begin position="112"/>
        <end position="224"/>
    </location>
</feature>
<organism evidence="2 3">
    <name type="scientific">Sphingobacterium corticis</name>
    <dbReference type="NCBI Taxonomy" id="1812823"/>
    <lineage>
        <taxon>Bacteria</taxon>
        <taxon>Pseudomonadati</taxon>
        <taxon>Bacteroidota</taxon>
        <taxon>Sphingobacteriia</taxon>
        <taxon>Sphingobacteriales</taxon>
        <taxon>Sphingobacteriaceae</taxon>
        <taxon>Sphingobacterium</taxon>
    </lineage>
</organism>
<accession>A0ABW5NIW3</accession>
<evidence type="ECO:0000313" key="3">
    <source>
        <dbReference type="Proteomes" id="UP001597393"/>
    </source>
</evidence>
<dbReference type="PANTHER" id="PTHR39963">
    <property type="entry name" value="SLL0983 PROTEIN"/>
    <property type="match status" value="1"/>
</dbReference>
<name>A0ABW5NIW3_9SPHI</name>
<dbReference type="Gene3D" id="3.40.50.150">
    <property type="entry name" value="Vaccinia Virus protein VP39"/>
    <property type="match status" value="1"/>
</dbReference>
<dbReference type="InterPro" id="IPR047785">
    <property type="entry name" value="tRNA_MNMC2"/>
</dbReference>
<dbReference type="InterPro" id="IPR029063">
    <property type="entry name" value="SAM-dependent_MTases_sf"/>
</dbReference>
<dbReference type="RefSeq" id="WP_380867218.1">
    <property type="nucleotide sequence ID" value="NZ_JBHUMA010000004.1"/>
</dbReference>
<gene>
    <name evidence="2" type="primary">mnmD</name>
    <name evidence="2" type="ORF">ACFSQ3_02555</name>
</gene>
<evidence type="ECO:0000259" key="1">
    <source>
        <dbReference type="Pfam" id="PF05430"/>
    </source>
</evidence>
<reference evidence="3" key="1">
    <citation type="journal article" date="2019" name="Int. J. Syst. Evol. Microbiol.">
        <title>The Global Catalogue of Microorganisms (GCM) 10K type strain sequencing project: providing services to taxonomists for standard genome sequencing and annotation.</title>
        <authorList>
            <consortium name="The Broad Institute Genomics Platform"/>
            <consortium name="The Broad Institute Genome Sequencing Center for Infectious Disease"/>
            <person name="Wu L."/>
            <person name="Ma J."/>
        </authorList>
    </citation>
    <scope>NUCLEOTIDE SEQUENCE [LARGE SCALE GENOMIC DNA]</scope>
    <source>
        <strain evidence="3">KCTC 42248</strain>
    </source>
</reference>
<dbReference type="InterPro" id="IPR008471">
    <property type="entry name" value="MnmC-like_methylTransf"/>
</dbReference>
<dbReference type="EMBL" id="JBHUMA010000004">
    <property type="protein sequence ID" value="MFD2597818.1"/>
    <property type="molecule type" value="Genomic_DNA"/>
</dbReference>
<dbReference type="Proteomes" id="UP001597393">
    <property type="component" value="Unassembled WGS sequence"/>
</dbReference>
<proteinExistence type="predicted"/>
<keyword evidence="3" id="KW-1185">Reference proteome</keyword>
<dbReference type="Pfam" id="PF05430">
    <property type="entry name" value="Methyltransf_30"/>
    <property type="match status" value="1"/>
</dbReference>
<sequence length="225" mass="24862">MEKAHFVVTGDGSKTLYQPAVGEHYHSKHGARQESEHVFLGQGLQHFLSQNPAKKSVSILEVGFGTGLNFLLTADFVSKETLSLKYCGVEANPLPLEVIQQMGYDQFVEPAVWDPFIQQYPTALKESVNLNAQVELTIAHEKILDFSSTDGFDVVYFDAFAAIHQPEMWTDDVLTHVANQMNVGGVFVTYAITGNLKRSMKALGFSIEKAPGAPGKREMLRATKL</sequence>
<protein>
    <submittedName>
        <fullName evidence="2">tRNA (5-methylaminomethyl-2-thiouridine)(34)-methyltransferase MnmD</fullName>
    </submittedName>
</protein>
<dbReference type="SUPFAM" id="SSF53335">
    <property type="entry name" value="S-adenosyl-L-methionine-dependent methyltransferases"/>
    <property type="match status" value="1"/>
</dbReference>
<comment type="caution">
    <text evidence="2">The sequence shown here is derived from an EMBL/GenBank/DDBJ whole genome shotgun (WGS) entry which is preliminary data.</text>
</comment>
<evidence type="ECO:0000313" key="2">
    <source>
        <dbReference type="EMBL" id="MFD2597818.1"/>
    </source>
</evidence>
<dbReference type="PANTHER" id="PTHR39963:SF1">
    <property type="entry name" value="MNMC-LIKE METHYLTRANSFERASE DOMAIN-CONTAINING PROTEIN"/>
    <property type="match status" value="1"/>
</dbReference>
<dbReference type="NCBIfam" id="NF033855">
    <property type="entry name" value="tRNA_MNMC2"/>
    <property type="match status" value="1"/>
</dbReference>